<evidence type="ECO:0000256" key="1">
    <source>
        <dbReference type="SAM" id="MobiDB-lite"/>
    </source>
</evidence>
<dbReference type="Proteomes" id="UP001203284">
    <property type="component" value="Unassembled WGS sequence"/>
</dbReference>
<feature type="transmembrane region" description="Helical" evidence="2">
    <location>
        <begin position="406"/>
        <end position="426"/>
    </location>
</feature>
<proteinExistence type="predicted"/>
<feature type="compositionally biased region" description="Basic and acidic residues" evidence="1">
    <location>
        <begin position="1"/>
        <end position="15"/>
    </location>
</feature>
<feature type="region of interest" description="Disordered" evidence="1">
    <location>
        <begin position="434"/>
        <end position="607"/>
    </location>
</feature>
<feature type="region of interest" description="Disordered" evidence="1">
    <location>
        <begin position="1"/>
        <end position="26"/>
    </location>
</feature>
<dbReference type="EMBL" id="JALKCH010000015">
    <property type="protein sequence ID" value="MCK0198855.1"/>
    <property type="molecule type" value="Genomic_DNA"/>
</dbReference>
<dbReference type="Pfam" id="PF05036">
    <property type="entry name" value="SPOR"/>
    <property type="match status" value="1"/>
</dbReference>
<keyword evidence="5" id="KW-1185">Reference proteome</keyword>
<feature type="compositionally biased region" description="Basic and acidic residues" evidence="1">
    <location>
        <begin position="448"/>
        <end position="462"/>
    </location>
</feature>
<feature type="compositionally biased region" description="Low complexity" evidence="1">
    <location>
        <begin position="330"/>
        <end position="353"/>
    </location>
</feature>
<accession>A0ABT0DFW0</accession>
<dbReference type="InterPro" id="IPR036680">
    <property type="entry name" value="SPOR-like_sf"/>
</dbReference>
<feature type="compositionally biased region" description="Basic and acidic residues" evidence="1">
    <location>
        <begin position="116"/>
        <end position="133"/>
    </location>
</feature>
<sequence>MVDESRGRYRQDEAHPQSASERAAADERLAELARLIAQDDPFADLMASQPAARPAAPRAPEPRAQEPRAPMGGRQPLPQASRGPESRGQEPRGQETRGQDYRAPEPRPADPRQPPRNHEPRPRDPRLEPRQPDPRGQAPRGEAPRGQEPERHDPRMDAPRAPTDPRANLRIPAYGQGNRAPRDMPLGSPGPLSNYARDVYADPTRNAADPYPGQPHQHALENQARELNRNPSRPVSRQQDPFVDTRRPAVTERARDTSSAGAAAVADALGQGFDFDGMDAPVPPPRQPQGYGAARQPAGRPAAVPEARGTEPRASDAQLPDFLARDRSAQRPAAPAGRQPLAPVAPAQPAAPARPGPEADEDERLDLGAHDRGAAEDVYDDEADVDYTAEYEAFDAEQRARKRKRLVVVTALVLLGTVALTGFYVWRQGGGGSAHFASSADGQPPVIKADDTPNKVTPDKPTGDPNGDGQKVIYDRVGADAPQGGEKVVPREEQPVDVTQAAQPRNVTVGAPTPSTPAPTGAMPASGAAPAAAGAGATEPRRVRTLTVRADGTVVDAPAPAPVSPTTPVGGASPTDSTPIAYAPATPAGDDAGVPLPPNRDPAGGTQTAAVDAASGLSTASGFFVQLASVGSQAEAQGVWKSAQTKYPGVLGNYKPSIRRVDLADKGIYYRTQVGPFANRDQAVNLCQNLRTQGGQCMVQKY</sequence>
<dbReference type="RefSeq" id="WP_247030752.1">
    <property type="nucleotide sequence ID" value="NZ_JALKCH010000015.1"/>
</dbReference>
<gene>
    <name evidence="4" type="ORF">MWN34_18300</name>
</gene>
<name>A0ABT0DFW0_9HYPH</name>
<feature type="compositionally biased region" description="Basic and acidic residues" evidence="1">
    <location>
        <begin position="243"/>
        <end position="256"/>
    </location>
</feature>
<reference evidence="4 5" key="1">
    <citation type="submission" date="2022-04" db="EMBL/GenBank/DDBJ databases">
        <authorList>
            <person name="Grouzdev D.S."/>
            <person name="Pantiukh K.S."/>
            <person name="Krutkina M.S."/>
        </authorList>
    </citation>
    <scope>NUCLEOTIDE SEQUENCE [LARGE SCALE GENOMIC DNA]</scope>
    <source>
        <strain evidence="4 5">6x-1</strain>
    </source>
</reference>
<feature type="compositionally biased region" description="Low complexity" evidence="1">
    <location>
        <begin position="257"/>
        <end position="268"/>
    </location>
</feature>
<feature type="compositionally biased region" description="Low complexity" evidence="1">
    <location>
        <begin position="510"/>
        <end position="538"/>
    </location>
</feature>
<dbReference type="InterPro" id="IPR007730">
    <property type="entry name" value="SPOR-like_dom"/>
</dbReference>
<comment type="caution">
    <text evidence="4">The sequence shown here is derived from an EMBL/GenBank/DDBJ whole genome shotgun (WGS) entry which is preliminary data.</text>
</comment>
<feature type="compositionally biased region" description="Basic and acidic residues" evidence="1">
    <location>
        <begin position="365"/>
        <end position="375"/>
    </location>
</feature>
<feature type="domain" description="SPOR" evidence="3">
    <location>
        <begin position="617"/>
        <end position="702"/>
    </location>
</feature>
<evidence type="ECO:0000256" key="2">
    <source>
        <dbReference type="SAM" id="Phobius"/>
    </source>
</evidence>
<protein>
    <submittedName>
        <fullName evidence="4">SPOR domain-containing protein</fullName>
    </submittedName>
</protein>
<dbReference type="Gene3D" id="3.30.70.1070">
    <property type="entry name" value="Sporulation related repeat"/>
    <property type="match status" value="1"/>
</dbReference>
<dbReference type="SUPFAM" id="SSF110997">
    <property type="entry name" value="Sporulation related repeat"/>
    <property type="match status" value="1"/>
</dbReference>
<evidence type="ECO:0000259" key="3">
    <source>
        <dbReference type="PROSITE" id="PS51724"/>
    </source>
</evidence>
<feature type="compositionally biased region" description="Basic and acidic residues" evidence="1">
    <location>
        <begin position="84"/>
        <end position="110"/>
    </location>
</feature>
<feature type="region of interest" description="Disordered" evidence="1">
    <location>
        <begin position="41"/>
        <end position="381"/>
    </location>
</feature>
<dbReference type="PROSITE" id="PS51724">
    <property type="entry name" value="SPOR"/>
    <property type="match status" value="1"/>
</dbReference>
<evidence type="ECO:0000313" key="5">
    <source>
        <dbReference type="Proteomes" id="UP001203284"/>
    </source>
</evidence>
<feature type="compositionally biased region" description="Low complexity" evidence="1">
    <location>
        <begin position="288"/>
        <end position="303"/>
    </location>
</feature>
<keyword evidence="2" id="KW-0812">Transmembrane</keyword>
<keyword evidence="2" id="KW-0472">Membrane</keyword>
<keyword evidence="2" id="KW-1133">Transmembrane helix</keyword>
<feature type="compositionally biased region" description="Polar residues" evidence="1">
    <location>
        <begin position="229"/>
        <end position="239"/>
    </location>
</feature>
<feature type="compositionally biased region" description="Low complexity" evidence="1">
    <location>
        <begin position="49"/>
        <end position="58"/>
    </location>
</feature>
<evidence type="ECO:0000313" key="4">
    <source>
        <dbReference type="EMBL" id="MCK0198855.1"/>
    </source>
</evidence>
<organism evidence="4 5">
    <name type="scientific">Ancylobacter crimeensis</name>
    <dbReference type="NCBI Taxonomy" id="2579147"/>
    <lineage>
        <taxon>Bacteria</taxon>
        <taxon>Pseudomonadati</taxon>
        <taxon>Pseudomonadota</taxon>
        <taxon>Alphaproteobacteria</taxon>
        <taxon>Hyphomicrobiales</taxon>
        <taxon>Xanthobacteraceae</taxon>
        <taxon>Ancylobacter</taxon>
    </lineage>
</organism>
<feature type="compositionally biased region" description="Basic and acidic residues" evidence="1">
    <location>
        <begin position="142"/>
        <end position="158"/>
    </location>
</feature>